<evidence type="ECO:0000313" key="1">
    <source>
        <dbReference type="EMBL" id="JAE09784.1"/>
    </source>
</evidence>
<name>A0A0A9FEX1_ARUDO</name>
<accession>A0A0A9FEX1</accession>
<reference evidence="1" key="2">
    <citation type="journal article" date="2015" name="Data Brief">
        <title>Shoot transcriptome of the giant reed, Arundo donax.</title>
        <authorList>
            <person name="Barrero R.A."/>
            <person name="Guerrero F.D."/>
            <person name="Moolhuijzen P."/>
            <person name="Goolsby J.A."/>
            <person name="Tidwell J."/>
            <person name="Bellgard S.E."/>
            <person name="Bellgard M.I."/>
        </authorList>
    </citation>
    <scope>NUCLEOTIDE SEQUENCE</scope>
    <source>
        <tissue evidence="1">Shoot tissue taken approximately 20 cm above the soil surface</tissue>
    </source>
</reference>
<organism evidence="1">
    <name type="scientific">Arundo donax</name>
    <name type="common">Giant reed</name>
    <name type="synonym">Donax arundinaceus</name>
    <dbReference type="NCBI Taxonomy" id="35708"/>
    <lineage>
        <taxon>Eukaryota</taxon>
        <taxon>Viridiplantae</taxon>
        <taxon>Streptophyta</taxon>
        <taxon>Embryophyta</taxon>
        <taxon>Tracheophyta</taxon>
        <taxon>Spermatophyta</taxon>
        <taxon>Magnoliopsida</taxon>
        <taxon>Liliopsida</taxon>
        <taxon>Poales</taxon>
        <taxon>Poaceae</taxon>
        <taxon>PACMAD clade</taxon>
        <taxon>Arundinoideae</taxon>
        <taxon>Arundineae</taxon>
        <taxon>Arundo</taxon>
    </lineage>
</organism>
<proteinExistence type="predicted"/>
<reference evidence="1" key="1">
    <citation type="submission" date="2014-09" db="EMBL/GenBank/DDBJ databases">
        <authorList>
            <person name="Magalhaes I.L.F."/>
            <person name="Oliveira U."/>
            <person name="Santos F.R."/>
            <person name="Vidigal T.H.D.A."/>
            <person name="Brescovit A.D."/>
            <person name="Santos A.J."/>
        </authorList>
    </citation>
    <scope>NUCLEOTIDE SEQUENCE</scope>
    <source>
        <tissue evidence="1">Shoot tissue taken approximately 20 cm above the soil surface</tissue>
    </source>
</reference>
<dbReference type="AlphaFoldDB" id="A0A0A9FEX1"/>
<protein>
    <submittedName>
        <fullName evidence="1">Uncharacterized protein</fullName>
    </submittedName>
</protein>
<sequence>MYVWGLAHLFDNYVMLYHFTIIAVNSLS</sequence>
<dbReference type="EMBL" id="GBRH01188112">
    <property type="protein sequence ID" value="JAE09784.1"/>
    <property type="molecule type" value="Transcribed_RNA"/>
</dbReference>